<name>A0A6L3ZCF2_9FLAO</name>
<comment type="caution">
    <text evidence="1">The sequence shown here is derived from an EMBL/GenBank/DDBJ whole genome shotgun (WGS) entry which is preliminary data.</text>
</comment>
<dbReference type="Proteomes" id="UP000484164">
    <property type="component" value="Unassembled WGS sequence"/>
</dbReference>
<proteinExistence type="predicted"/>
<protein>
    <submittedName>
        <fullName evidence="1">Uncharacterized protein</fullName>
    </submittedName>
</protein>
<keyword evidence="2" id="KW-1185">Reference proteome</keyword>
<organism evidence="1 2">
    <name type="scientific">Phaeocystidibacter marisrubri</name>
    <dbReference type="NCBI Taxonomy" id="1577780"/>
    <lineage>
        <taxon>Bacteria</taxon>
        <taxon>Pseudomonadati</taxon>
        <taxon>Bacteroidota</taxon>
        <taxon>Flavobacteriia</taxon>
        <taxon>Flavobacteriales</taxon>
        <taxon>Phaeocystidibacteraceae</taxon>
        <taxon>Phaeocystidibacter</taxon>
    </lineage>
</organism>
<gene>
    <name evidence="1" type="ORF">F8C82_07455</name>
</gene>
<evidence type="ECO:0000313" key="2">
    <source>
        <dbReference type="Proteomes" id="UP000484164"/>
    </source>
</evidence>
<dbReference type="EMBL" id="WBVQ01000002">
    <property type="protein sequence ID" value="KAB2815531.1"/>
    <property type="molecule type" value="Genomic_DNA"/>
</dbReference>
<evidence type="ECO:0000313" key="1">
    <source>
        <dbReference type="EMBL" id="KAB2815531.1"/>
    </source>
</evidence>
<dbReference type="AlphaFoldDB" id="A0A6L3ZCF2"/>
<reference evidence="1 2" key="1">
    <citation type="submission" date="2019-10" db="EMBL/GenBank/DDBJ databases">
        <title>Genome sequence of Phaeocystidibacter marisrubri JCM30614 (type strain).</title>
        <authorList>
            <person name="Bowman J.P."/>
        </authorList>
    </citation>
    <scope>NUCLEOTIDE SEQUENCE [LARGE SCALE GENOMIC DNA]</scope>
    <source>
        <strain evidence="1 2">JCM 30614</strain>
    </source>
</reference>
<accession>A0A6L3ZCF2</accession>
<sequence length="575" mass="65184">MQIQDFTFQYEEVNTLLKENHISGTGWRLDGVLPSSFETVSIPNVRDEVVVVQYLGHAYGDELSLRLFVRNIDSSFTIPLAMIGGDSDSYSTETKFDFSENKLYRIQVVKSLIVDDFNMTFYQFDTVRSTYSYDNLFNLRLLGEEKSTYSSDPLTTSPLKFNLPCSSRDSLFAVSIWRNLAFECSGQRPLNSISNEQLSNELMPVSDGCARSLLNSSLTCSIEPVKFWVSGGRLLYETGISELILYTGTDTIFLTYFEPDLYNELSMLEMPVLTDPSISLFRQSEYNEGFHFILNDGNSHRMLTIRNDSLLLLPFPKSHTSNDAMLDELISIVQGTEHQSSLMPIEFREDGFNGRKDSLQLTRIIHRAVLEEMSFADSSLSTSALLSIGRSESIEPITRLHQIENGHVVEVCFNYSELRGYTGFTCYNSIIQSVSSRSTPITTSSSTIDTLFQLSNKDIALIQGYSGSFYDSRSYFNVTFLNRIDTGQYDLQWDSTDFPTGFDAELENGSVIQFTVPFQFENRKLSLSADRSTITIVVIPSTDQDSFEASPITLELKIEDNIIRLENPTEYNKNR</sequence>